<dbReference type="InterPro" id="IPR001712">
    <property type="entry name" value="T3SS_FHIPEP"/>
</dbReference>
<keyword evidence="7" id="KW-0653">Protein transport</keyword>
<keyword evidence="4 7" id="KW-0812">Transmembrane</keyword>
<name>A0A1M4N2H7_9RHOB</name>
<evidence type="ECO:0000313" key="9">
    <source>
        <dbReference type="EMBL" id="SCM69082.1"/>
    </source>
</evidence>
<dbReference type="GO" id="GO:0005886">
    <property type="term" value="C:plasma membrane"/>
    <property type="evidence" value="ECO:0007669"/>
    <property type="project" value="UniProtKB-SubCell"/>
</dbReference>
<evidence type="ECO:0000256" key="2">
    <source>
        <dbReference type="ARBA" id="ARBA00008835"/>
    </source>
</evidence>
<feature type="transmembrane region" description="Helical" evidence="7">
    <location>
        <begin position="245"/>
        <end position="265"/>
    </location>
</feature>
<dbReference type="PIRSF" id="PIRSF005419">
    <property type="entry name" value="FlhA"/>
    <property type="match status" value="1"/>
</dbReference>
<dbReference type="InterPro" id="IPR042196">
    <property type="entry name" value="FHIPEP_4"/>
</dbReference>
<dbReference type="GO" id="GO:0009306">
    <property type="term" value="P:protein secretion"/>
    <property type="evidence" value="ECO:0007669"/>
    <property type="project" value="InterPro"/>
</dbReference>
<evidence type="ECO:0000256" key="6">
    <source>
        <dbReference type="ARBA" id="ARBA00023136"/>
    </source>
</evidence>
<dbReference type="Gene3D" id="1.10.8.540">
    <property type="entry name" value="FHIPEP family, domain 3"/>
    <property type="match status" value="1"/>
</dbReference>
<feature type="transmembrane region" description="Helical" evidence="7">
    <location>
        <begin position="41"/>
        <end position="59"/>
    </location>
</feature>
<keyword evidence="6 7" id="KW-0472">Membrane</keyword>
<keyword evidence="7" id="KW-1005">Bacterial flagellum biogenesis</keyword>
<feature type="transmembrane region" description="Helical" evidence="7">
    <location>
        <begin position="203"/>
        <end position="225"/>
    </location>
</feature>
<dbReference type="InterPro" id="IPR006301">
    <property type="entry name" value="FlhA"/>
</dbReference>
<feature type="transmembrane region" description="Helical" evidence="7">
    <location>
        <begin position="286"/>
        <end position="319"/>
    </location>
</feature>
<accession>A0A1M4N2H7</accession>
<feature type="transmembrane region" description="Helical" evidence="7">
    <location>
        <begin position="16"/>
        <end position="35"/>
    </location>
</feature>
<dbReference type="Gene3D" id="3.40.50.12790">
    <property type="entry name" value="FHIPEP family, domain 4"/>
    <property type="match status" value="1"/>
</dbReference>
<proteinExistence type="inferred from homology"/>
<dbReference type="EMBL" id="FMJB01000063">
    <property type="protein sequence ID" value="SCM69082.1"/>
    <property type="molecule type" value="Genomic_DNA"/>
</dbReference>
<protein>
    <recommendedName>
        <fullName evidence="7">Flagellar biosynthesis protein FlhA</fullName>
    </recommendedName>
</protein>
<dbReference type="InterPro" id="IPR042194">
    <property type="entry name" value="FHIPEP_1"/>
</dbReference>
<reference evidence="10" key="1">
    <citation type="submission" date="2016-09" db="EMBL/GenBank/DDBJ databases">
        <authorList>
            <person name="Wibberg D."/>
        </authorList>
    </citation>
    <scope>NUCLEOTIDE SEQUENCE [LARGE SCALE GENOMIC DNA]</scope>
</reference>
<keyword evidence="10" id="KW-1185">Reference proteome</keyword>
<feature type="transmembrane region" description="Helical" evidence="7">
    <location>
        <begin position="71"/>
        <end position="91"/>
    </location>
</feature>
<keyword evidence="3 7" id="KW-1003">Cell membrane</keyword>
<dbReference type="PRINTS" id="PR00949">
    <property type="entry name" value="TYPE3IMAPROT"/>
</dbReference>
<dbReference type="Gene3D" id="3.40.30.60">
    <property type="entry name" value="FHIPEP family, domain 1"/>
    <property type="match status" value="1"/>
</dbReference>
<dbReference type="RefSeq" id="WP_092463994.1">
    <property type="nucleotide sequence ID" value="NZ_FMJB01000063.1"/>
</dbReference>
<dbReference type="AlphaFoldDB" id="A0A1M4N2H7"/>
<keyword evidence="5 7" id="KW-1133">Transmembrane helix</keyword>
<sequence>MADISNPSATEKMGGMFLPLGILAMIAMMVLPLPVFLLDVFFVFNILLSLLVLMVAINTYKPLDFSSFPSLLLMATTLRLALNVASTRIVLTDGHTGAGAAGKVIEAFGAFVIGGNFAVGIVVFIILMIINLVVITKGAGRVSEVSARFTLDAMPGKQMAIDADLNAGIMSPEDARARRKEVAEEADFYGAMDGASKFVKGDAVAGIMILAANILGGIIIGTTQYGLSAGTAAETYVLLSIGDGLVAQIPSLLLSIATAIIVTRVSGEADMAEHITEQVNISRAWLPVAGVMALLGMVPGMPNILFLLGASGAGAAYWYSRQNEINPKQDEASGGANLPALPGAEGEAQNSGTITAEEVTDYAPISIQIGFGLVGMIDTASGGELLSRITGIRREVSKSMGFVVPGVRIRDDLNLPSNTYRIRIGQAIVAEDTVYPDRILALQGGMSTKKLKGVDVKDPSFGMDATWIMPHQRAEAEADDHVVVEPDSVIATHLSQMLYQHAANLIGPDDVQGLLDRLAEVSPTLVESVVPKPVPLHTVTSVMRHLLSERIPVSDLRRILEGLADVASRLQDPQDMAEALRPALTPLLLQQIAPLNQNLPLITLSPDFEELLTRSYQKGAGLIVDQGLTQQMLQALNQANEEMLSQGRQPVVIVSNALRRPFAGFLRGHGSDAIVLAVNELPDNRKIEIVATVGGNRQIGQAPQN</sequence>
<dbReference type="GO" id="GO:0044780">
    <property type="term" value="P:bacterial-type flagellum assembly"/>
    <property type="evidence" value="ECO:0007669"/>
    <property type="project" value="InterPro"/>
</dbReference>
<feature type="region of interest" description="Disordered" evidence="8">
    <location>
        <begin position="328"/>
        <end position="347"/>
    </location>
</feature>
<feature type="transmembrane region" description="Helical" evidence="7">
    <location>
        <begin position="111"/>
        <end position="134"/>
    </location>
</feature>
<evidence type="ECO:0000256" key="8">
    <source>
        <dbReference type="SAM" id="MobiDB-lite"/>
    </source>
</evidence>
<evidence type="ECO:0000256" key="3">
    <source>
        <dbReference type="ARBA" id="ARBA00022475"/>
    </source>
</evidence>
<evidence type="ECO:0000256" key="1">
    <source>
        <dbReference type="ARBA" id="ARBA00004651"/>
    </source>
</evidence>
<evidence type="ECO:0000256" key="5">
    <source>
        <dbReference type="ARBA" id="ARBA00022989"/>
    </source>
</evidence>
<evidence type="ECO:0000313" key="10">
    <source>
        <dbReference type="Proteomes" id="UP000184085"/>
    </source>
</evidence>
<dbReference type="PANTHER" id="PTHR30161">
    <property type="entry name" value="FLAGELLAR EXPORT PROTEIN, MEMBRANE FLHA SUBUNIT-RELATED"/>
    <property type="match status" value="1"/>
</dbReference>
<organism evidence="9 10">
    <name type="scientific">Donghicola eburneus</name>
    <dbReference type="NCBI Taxonomy" id="393278"/>
    <lineage>
        <taxon>Bacteria</taxon>
        <taxon>Pseudomonadati</taxon>
        <taxon>Pseudomonadota</taxon>
        <taxon>Alphaproteobacteria</taxon>
        <taxon>Rhodobacterales</taxon>
        <taxon>Roseobacteraceae</taxon>
        <taxon>Donghicola</taxon>
    </lineage>
</organism>
<comment type="subcellular location">
    <subcellularLocation>
        <location evidence="1 7">Cell membrane</location>
        <topology evidence="1 7">Multi-pass membrane protein</topology>
    </subcellularLocation>
</comment>
<dbReference type="InterPro" id="IPR042193">
    <property type="entry name" value="FHIPEP_3"/>
</dbReference>
<dbReference type="NCBIfam" id="TIGR01398">
    <property type="entry name" value="FlhA"/>
    <property type="match status" value="1"/>
</dbReference>
<keyword evidence="7" id="KW-0813">Transport</keyword>
<evidence type="ECO:0000256" key="7">
    <source>
        <dbReference type="RuleBase" id="RU364093"/>
    </source>
</evidence>
<dbReference type="Pfam" id="PF00771">
    <property type="entry name" value="FHIPEP"/>
    <property type="match status" value="1"/>
</dbReference>
<dbReference type="InterPro" id="IPR025505">
    <property type="entry name" value="FHIPEP_CS"/>
</dbReference>
<dbReference type="PROSITE" id="PS00994">
    <property type="entry name" value="FHIPEP"/>
    <property type="match status" value="1"/>
</dbReference>
<comment type="function">
    <text evidence="7">Required for formation of the rod structure of the flagellar apparatus. Together with FliI and FliH, may constitute the export apparatus of flagellin.</text>
</comment>
<comment type="similarity">
    <text evidence="2 7">Belongs to the FHIPEP (flagella/HR/invasion proteins export pore) family.</text>
</comment>
<gene>
    <name evidence="7" type="primary">flhA</name>
    <name evidence="9" type="ORF">KARMA_3315</name>
</gene>
<evidence type="ECO:0000256" key="4">
    <source>
        <dbReference type="ARBA" id="ARBA00022692"/>
    </source>
</evidence>
<dbReference type="Proteomes" id="UP000184085">
    <property type="component" value="Unassembled WGS sequence"/>
</dbReference>
<keyword evidence="7" id="KW-1006">Bacterial flagellum protein export</keyword>
<dbReference type="PANTHER" id="PTHR30161:SF1">
    <property type="entry name" value="FLAGELLAR BIOSYNTHESIS PROTEIN FLHA-RELATED"/>
    <property type="match status" value="1"/>
</dbReference>